<organism evidence="1 2">
    <name type="scientific">Ceratitis capitata</name>
    <name type="common">Mediterranean fruit fly</name>
    <name type="synonym">Tephritis capitata</name>
    <dbReference type="NCBI Taxonomy" id="7213"/>
    <lineage>
        <taxon>Eukaryota</taxon>
        <taxon>Metazoa</taxon>
        <taxon>Ecdysozoa</taxon>
        <taxon>Arthropoda</taxon>
        <taxon>Hexapoda</taxon>
        <taxon>Insecta</taxon>
        <taxon>Pterygota</taxon>
        <taxon>Neoptera</taxon>
        <taxon>Endopterygota</taxon>
        <taxon>Diptera</taxon>
        <taxon>Brachycera</taxon>
        <taxon>Muscomorpha</taxon>
        <taxon>Tephritoidea</taxon>
        <taxon>Tephritidae</taxon>
        <taxon>Ceratitis</taxon>
        <taxon>Ceratitis</taxon>
    </lineage>
</organism>
<keyword evidence="2" id="KW-1185">Reference proteome</keyword>
<accession>A0A811VDE4</accession>
<protein>
    <submittedName>
        <fullName evidence="1">(Mediterranean fruit fly) hypothetical protein</fullName>
    </submittedName>
</protein>
<dbReference type="EMBL" id="CAJHJT010000056">
    <property type="protein sequence ID" value="CAD7013895.1"/>
    <property type="molecule type" value="Genomic_DNA"/>
</dbReference>
<gene>
    <name evidence="1" type="ORF">CCAP1982_LOCUS21909</name>
</gene>
<proteinExistence type="predicted"/>
<dbReference type="AlphaFoldDB" id="A0A811VDE4"/>
<evidence type="ECO:0000313" key="1">
    <source>
        <dbReference type="EMBL" id="CAD7013895.1"/>
    </source>
</evidence>
<sequence length="57" mass="6380">MPQNFRGQLAVFSTSKWLMELALESIAVIEIFALEKATEIADRIGMNTKDIIKAIIV</sequence>
<feature type="non-terminal residue" evidence="1">
    <location>
        <position position="57"/>
    </location>
</feature>
<dbReference type="Proteomes" id="UP000606786">
    <property type="component" value="Unassembled WGS sequence"/>
</dbReference>
<evidence type="ECO:0000313" key="2">
    <source>
        <dbReference type="Proteomes" id="UP000606786"/>
    </source>
</evidence>
<reference evidence="1" key="1">
    <citation type="submission" date="2020-11" db="EMBL/GenBank/DDBJ databases">
        <authorList>
            <person name="Whitehead M."/>
        </authorList>
    </citation>
    <scope>NUCLEOTIDE SEQUENCE</scope>
    <source>
        <strain evidence="1">EGII</strain>
    </source>
</reference>
<name>A0A811VDE4_CERCA</name>
<comment type="caution">
    <text evidence="1">The sequence shown here is derived from an EMBL/GenBank/DDBJ whole genome shotgun (WGS) entry which is preliminary data.</text>
</comment>